<dbReference type="EMBL" id="CP014675">
    <property type="protein sequence ID" value="AOX18395.1"/>
    <property type="molecule type" value="Genomic_DNA"/>
</dbReference>
<evidence type="ECO:0000313" key="1">
    <source>
        <dbReference type="EMBL" id="AOX18395.1"/>
    </source>
</evidence>
<protein>
    <submittedName>
        <fullName evidence="1">Transposase</fullName>
    </submittedName>
</protein>
<accession>A0A1D8UXL4</accession>
<sequence length="363" mass="40754">MSDDTTQPFLFPAIRRKKITADFDGGRITSDGGVLLLAAAERRMGLADYLARLIADPRRVTHGVADILRARMLAIACGYEDADDLDYLRCDPGFKLACGRLPDTGQDLCSQPTISRWENAPTLREVIRLTYALVDTWCDSYAHPPIAVTLDIDDTVDVVHGHQQLALFNAHHDERCFMPIHVYDAATSRPVAIVIRPGKTPSGQEIRAHLRRLIRRIRSHWPNTRLTIRGDGHYGRPEVIAWCEAHDVDYIFGLAGNSVLHRLLEPSADDVRVRRADARAQSLRGYAEIRYGAKSWKKQRRVAARIEATTLGLDIRCVVTNLRGGNAEWLYDAIYCARGQAENLIKLHKGQLASDRTSCRLDL</sequence>
<keyword evidence="2" id="KW-1185">Reference proteome</keyword>
<dbReference type="Proteomes" id="UP000179145">
    <property type="component" value="Plasmid pKB14400_1"/>
</dbReference>
<dbReference type="InterPro" id="IPR025668">
    <property type="entry name" value="Tnp_DDE_dom"/>
</dbReference>
<keyword evidence="1" id="KW-0614">Plasmid</keyword>
<reference evidence="1 2" key="1">
    <citation type="journal article" date="2016" name="Microb. Cell Fact.">
        <title>Dissection of exopolysaccharide biosynthesis in Kozakia baliensis.</title>
        <authorList>
            <person name="Brandt J.U."/>
            <person name="Jakob F."/>
            <person name="Behr J."/>
            <person name="Geissler A.J."/>
            <person name="Vogel R.F."/>
        </authorList>
    </citation>
    <scope>NUCLEOTIDE SEQUENCE [LARGE SCALE GENOMIC DNA]</scope>
    <source>
        <strain evidence="1 2">DSM 14400</strain>
        <plasmid evidence="2">Plasmid pkb14400_1</plasmid>
    </source>
</reference>
<dbReference type="AlphaFoldDB" id="A0A1D8UXL4"/>
<organism evidence="1 2">
    <name type="scientific">Kozakia baliensis</name>
    <dbReference type="NCBI Taxonomy" id="153496"/>
    <lineage>
        <taxon>Bacteria</taxon>
        <taxon>Pseudomonadati</taxon>
        <taxon>Pseudomonadota</taxon>
        <taxon>Alphaproteobacteria</taxon>
        <taxon>Acetobacterales</taxon>
        <taxon>Acetobacteraceae</taxon>
        <taxon>Kozakia</taxon>
    </lineage>
</organism>
<dbReference type="Pfam" id="PF13701">
    <property type="entry name" value="DDE_Tnp_1_4"/>
    <property type="match status" value="1"/>
</dbReference>
<dbReference type="InterPro" id="IPR047960">
    <property type="entry name" value="Transpos_IS1380"/>
</dbReference>
<name>A0A1D8UXL4_9PROT</name>
<dbReference type="KEGG" id="kba:A0U89_13815"/>
<evidence type="ECO:0000313" key="2">
    <source>
        <dbReference type="Proteomes" id="UP000179145"/>
    </source>
</evidence>
<geneLocation type="plasmid" evidence="2">
    <name>pkb14400_1</name>
</geneLocation>
<gene>
    <name evidence="1" type="ORF">A0U89_13815</name>
</gene>
<proteinExistence type="predicted"/>
<dbReference type="NCBIfam" id="NF033539">
    <property type="entry name" value="transpos_IS1380"/>
    <property type="match status" value="1"/>
</dbReference>